<feature type="domain" description="FHA" evidence="2">
    <location>
        <begin position="127"/>
        <end position="190"/>
    </location>
</feature>
<dbReference type="InterPro" id="IPR050923">
    <property type="entry name" value="Cell_Proc_Reg/RNA_Proc"/>
</dbReference>
<sequence length="221" mass="25877">MWRPDMSPNAKRKSEIDNRRFKAWKEKKERIKANKEAEEKAILEQQEAKEPWGKNEKEKEEEEDPDKEKPNFEPSGALLSEFKTKKGVELKYVECPEAKKPTTKWRLYPCKDDKILDPYKIHQHSMYLLGRDRKVVDIPLDHQSCSKQHAVLQYRSVAVTDEEGQPTKVTKPYIIDLNSTNGTFLNGSKIDSERYIELLPRDVLRFGNSTRDFVLLHEGMT</sequence>
<dbReference type="AlphaFoldDB" id="A0A6B2LEG8"/>
<name>A0A6B2LEG8_9EUKA</name>
<evidence type="ECO:0000259" key="2">
    <source>
        <dbReference type="PROSITE" id="PS50006"/>
    </source>
</evidence>
<dbReference type="InterPro" id="IPR000253">
    <property type="entry name" value="FHA_dom"/>
</dbReference>
<dbReference type="InterPro" id="IPR008984">
    <property type="entry name" value="SMAD_FHA_dom_sf"/>
</dbReference>
<dbReference type="SUPFAM" id="SSF49879">
    <property type="entry name" value="SMAD/FHA domain"/>
    <property type="match status" value="1"/>
</dbReference>
<dbReference type="PROSITE" id="PS50006">
    <property type="entry name" value="FHA_DOMAIN"/>
    <property type="match status" value="1"/>
</dbReference>
<dbReference type="EMBL" id="GIBP01006212">
    <property type="protein sequence ID" value="NDV35181.1"/>
    <property type="molecule type" value="Transcribed_RNA"/>
</dbReference>
<dbReference type="SMART" id="SM00240">
    <property type="entry name" value="FHA"/>
    <property type="match status" value="1"/>
</dbReference>
<evidence type="ECO:0000313" key="3">
    <source>
        <dbReference type="EMBL" id="NDV35181.1"/>
    </source>
</evidence>
<organism evidence="3">
    <name type="scientific">Arcella intermedia</name>
    <dbReference type="NCBI Taxonomy" id="1963864"/>
    <lineage>
        <taxon>Eukaryota</taxon>
        <taxon>Amoebozoa</taxon>
        <taxon>Tubulinea</taxon>
        <taxon>Elardia</taxon>
        <taxon>Arcellinida</taxon>
        <taxon>Sphaerothecina</taxon>
        <taxon>Arcellidae</taxon>
        <taxon>Arcella</taxon>
    </lineage>
</organism>
<accession>A0A6B2LEG8</accession>
<dbReference type="Gene3D" id="2.60.200.20">
    <property type="match status" value="1"/>
</dbReference>
<evidence type="ECO:0000256" key="1">
    <source>
        <dbReference type="SAM" id="MobiDB-lite"/>
    </source>
</evidence>
<dbReference type="Pfam" id="PF00498">
    <property type="entry name" value="FHA"/>
    <property type="match status" value="1"/>
</dbReference>
<reference evidence="3" key="1">
    <citation type="journal article" date="2020" name="J. Eukaryot. Microbiol.">
        <title>De novo Sequencing, Assembly and Annotation of the Transcriptome for the Free-Living Testate Amoeba Arcella intermedia.</title>
        <authorList>
            <person name="Ribeiro G.M."/>
            <person name="Porfirio-Sousa A.L."/>
            <person name="Maurer-Alcala X.X."/>
            <person name="Katz L.A."/>
            <person name="Lahr D.J.G."/>
        </authorList>
    </citation>
    <scope>NUCLEOTIDE SEQUENCE</scope>
</reference>
<proteinExistence type="predicted"/>
<feature type="compositionally biased region" description="Basic and acidic residues" evidence="1">
    <location>
        <begin position="27"/>
        <end position="58"/>
    </location>
</feature>
<protein>
    <recommendedName>
        <fullName evidence="2">FHA domain-containing protein</fullName>
    </recommendedName>
</protein>
<dbReference type="PANTHER" id="PTHR23308">
    <property type="entry name" value="NUCLEAR INHIBITOR OF PROTEIN PHOSPHATASE-1"/>
    <property type="match status" value="1"/>
</dbReference>
<feature type="region of interest" description="Disordered" evidence="1">
    <location>
        <begin position="27"/>
        <end position="78"/>
    </location>
</feature>